<dbReference type="Pfam" id="PF00443">
    <property type="entry name" value="UCH"/>
    <property type="match status" value="1"/>
</dbReference>
<feature type="compositionally biased region" description="Basic and acidic residues" evidence="1">
    <location>
        <begin position="582"/>
        <end position="593"/>
    </location>
</feature>
<feature type="compositionally biased region" description="Basic residues" evidence="1">
    <location>
        <begin position="525"/>
        <end position="536"/>
    </location>
</feature>
<gene>
    <name evidence="3" type="ORF">GQ26_0161560</name>
</gene>
<dbReference type="CDD" id="cd02257">
    <property type="entry name" value="Peptidase_C19"/>
    <property type="match status" value="1"/>
</dbReference>
<keyword evidence="3" id="KW-0378">Hydrolase</keyword>
<organism evidence="3">
    <name type="scientific">Talaromyces marneffei PM1</name>
    <dbReference type="NCBI Taxonomy" id="1077442"/>
    <lineage>
        <taxon>Eukaryota</taxon>
        <taxon>Fungi</taxon>
        <taxon>Dikarya</taxon>
        <taxon>Ascomycota</taxon>
        <taxon>Pezizomycotina</taxon>
        <taxon>Eurotiomycetes</taxon>
        <taxon>Eurotiomycetidae</taxon>
        <taxon>Eurotiales</taxon>
        <taxon>Trichocomaceae</taxon>
        <taxon>Talaromyces</taxon>
        <taxon>Talaromyces sect. Talaromyces</taxon>
    </lineage>
</organism>
<dbReference type="SUPFAM" id="SSF54001">
    <property type="entry name" value="Cysteine proteinases"/>
    <property type="match status" value="1"/>
</dbReference>
<name>A0A093V4M1_TALMA</name>
<feature type="compositionally biased region" description="Basic residues" evidence="1">
    <location>
        <begin position="481"/>
        <end position="492"/>
    </location>
</feature>
<accession>A0A093V4M1</accession>
<dbReference type="EMBL" id="JPOX01000016">
    <property type="protein sequence ID" value="KFX47120.1"/>
    <property type="molecule type" value="Genomic_DNA"/>
</dbReference>
<sequence length="623" mass="70131">MATRKRFQQQGSTCQVLSKCHIHLVVPHTRAAELDRGQSWASESRPGVFPLDVDKFWWDTHNPTVISNLDEENDVEEYMRSLLGFLDSQSDSRLTRLILAQKQCVKICEQCSSNTQVSEDDFFLQGKVSREDIEYQPLCQFLQFYKLEDDRCDNCDGRRPHHFVYGLLDAPPILVLHCQPHVDHDNPFFVDQKYTCYLSGKPTRLEHSMAFSGYPNVSLDPNTIYWAFYHLYGVILREGDTNSSGHFVCAFEQRQTGRWLFFDDMMGSFAVELTRNELDNKIEEMQKGTWRIFMLMYRRLFQVPMRQLTTVTSSSAIALQNQQTQEELLMSEEEDVADDGLHGDPCNPGTRNVQAEQPMPTERPTEQDVEVEAVPESTTSNPDTEQTRGETQGAADDASSNKILDVQAEQPLPAEENVTVETDPDTSTSKPGIGQTKSRKQASKSAQDETQENENEQTASSQPASKIGRTNVEPFVLPNKKGARSKATKRTHDKALDEDDEAVRSIPASKRARTGTKPSTQLKKKDTRSKATKKIRKDASDKHEYEEAEIPAPSTKRAKTGVEPSTGNGGRETRSRAAAKRARGETPDADKNGNEQIETSKPASRKAKTAKLSAQTSKAQRKK</sequence>
<evidence type="ECO:0000313" key="3">
    <source>
        <dbReference type="EMBL" id="KFX47120.1"/>
    </source>
</evidence>
<evidence type="ECO:0000256" key="1">
    <source>
        <dbReference type="SAM" id="MobiDB-lite"/>
    </source>
</evidence>
<comment type="caution">
    <text evidence="3">The sequence shown here is derived from an EMBL/GenBank/DDBJ whole genome shotgun (WGS) entry which is preliminary data.</text>
</comment>
<dbReference type="GO" id="GO:0004843">
    <property type="term" value="F:cysteine-type deubiquitinase activity"/>
    <property type="evidence" value="ECO:0007669"/>
    <property type="project" value="InterPro"/>
</dbReference>
<feature type="compositionally biased region" description="Polar residues" evidence="1">
    <location>
        <begin position="612"/>
        <end position="623"/>
    </location>
</feature>
<dbReference type="InterPro" id="IPR028889">
    <property type="entry name" value="USP"/>
</dbReference>
<dbReference type="GO" id="GO:0016579">
    <property type="term" value="P:protein deubiquitination"/>
    <property type="evidence" value="ECO:0007669"/>
    <property type="project" value="InterPro"/>
</dbReference>
<feature type="domain" description="USP" evidence="2">
    <location>
        <begin position="5"/>
        <end position="300"/>
    </location>
</feature>
<evidence type="ECO:0000259" key="2">
    <source>
        <dbReference type="PROSITE" id="PS50235"/>
    </source>
</evidence>
<dbReference type="AlphaFoldDB" id="A0A093V4M1"/>
<dbReference type="HOGENOM" id="CLU_453547_0_0_1"/>
<reference evidence="3" key="1">
    <citation type="journal article" date="2014" name="PLoS Genet.">
        <title>Signature Gene Expression Reveals Novel Clues to the Molecular Mechanisms of Dimorphic Transition in Penicillium marneffei.</title>
        <authorList>
            <person name="Yang E."/>
            <person name="Wang G."/>
            <person name="Cai J."/>
            <person name="Woo P.C."/>
            <person name="Lau S.K."/>
            <person name="Yuen K.-Y."/>
            <person name="Chow W.-N."/>
            <person name="Lin X."/>
        </authorList>
    </citation>
    <scope>NUCLEOTIDE SEQUENCE [LARGE SCALE GENOMIC DNA]</scope>
    <source>
        <strain evidence="3">PM1</strain>
    </source>
</reference>
<dbReference type="PROSITE" id="PS50235">
    <property type="entry name" value="USP_3"/>
    <property type="match status" value="1"/>
</dbReference>
<proteinExistence type="predicted"/>
<dbReference type="InterPro" id="IPR001394">
    <property type="entry name" value="Peptidase_C19_UCH"/>
</dbReference>
<feature type="region of interest" description="Disordered" evidence="1">
    <location>
        <begin position="335"/>
        <end position="623"/>
    </location>
</feature>
<protein>
    <submittedName>
        <fullName evidence="3">Putative ubiquitin carboxyl-terminal hydrolase creB</fullName>
    </submittedName>
</protein>
<dbReference type="Gene3D" id="3.90.70.10">
    <property type="entry name" value="Cysteine proteinases"/>
    <property type="match status" value="1"/>
</dbReference>
<dbReference type="InterPro" id="IPR038765">
    <property type="entry name" value="Papain-like_cys_pep_sf"/>
</dbReference>